<dbReference type="GO" id="GO:0006979">
    <property type="term" value="P:response to oxidative stress"/>
    <property type="evidence" value="ECO:0007669"/>
    <property type="project" value="InterPro"/>
</dbReference>
<keyword evidence="5" id="KW-1185">Reference proteome</keyword>
<dbReference type="Pfam" id="PF03098">
    <property type="entry name" value="An_peroxidase"/>
    <property type="match status" value="1"/>
</dbReference>
<dbReference type="GO" id="GO:0005576">
    <property type="term" value="C:extracellular region"/>
    <property type="evidence" value="ECO:0007669"/>
    <property type="project" value="UniProtKB-SubCell"/>
</dbReference>
<proteinExistence type="predicted"/>
<dbReference type="Gene3D" id="1.10.640.10">
    <property type="entry name" value="Haem peroxidase domain superfamily, animal type"/>
    <property type="match status" value="1"/>
</dbReference>
<keyword evidence="3" id="KW-0325">Glycoprotein</keyword>
<dbReference type="PROSITE" id="PS50292">
    <property type="entry name" value="PEROXIDASE_3"/>
    <property type="match status" value="1"/>
</dbReference>
<organism evidence="4 5">
    <name type="scientific">Elysia marginata</name>
    <dbReference type="NCBI Taxonomy" id="1093978"/>
    <lineage>
        <taxon>Eukaryota</taxon>
        <taxon>Metazoa</taxon>
        <taxon>Spiralia</taxon>
        <taxon>Lophotrochozoa</taxon>
        <taxon>Mollusca</taxon>
        <taxon>Gastropoda</taxon>
        <taxon>Heterobranchia</taxon>
        <taxon>Euthyneura</taxon>
        <taxon>Panpulmonata</taxon>
        <taxon>Sacoglossa</taxon>
        <taxon>Placobranchoidea</taxon>
        <taxon>Plakobranchidae</taxon>
        <taxon>Elysia</taxon>
    </lineage>
</organism>
<keyword evidence="2" id="KW-0964">Secreted</keyword>
<evidence type="ECO:0000256" key="1">
    <source>
        <dbReference type="ARBA" id="ARBA00004613"/>
    </source>
</evidence>
<gene>
    <name evidence="4" type="ORF">ElyMa_004111300</name>
</gene>
<dbReference type="GO" id="GO:0004601">
    <property type="term" value="F:peroxidase activity"/>
    <property type="evidence" value="ECO:0007669"/>
    <property type="project" value="InterPro"/>
</dbReference>
<comment type="subcellular location">
    <subcellularLocation>
        <location evidence="1">Secreted</location>
    </subcellularLocation>
</comment>
<dbReference type="InterPro" id="IPR037120">
    <property type="entry name" value="Haem_peroxidase_sf_animal"/>
</dbReference>
<dbReference type="EMBL" id="BMAT01008356">
    <property type="protein sequence ID" value="GFR82948.1"/>
    <property type="molecule type" value="Genomic_DNA"/>
</dbReference>
<name>A0AAV4GBN6_9GAST</name>
<dbReference type="InterPro" id="IPR019791">
    <property type="entry name" value="Haem_peroxidase_animal"/>
</dbReference>
<dbReference type="PANTHER" id="PTHR11475">
    <property type="entry name" value="OXIDASE/PEROXIDASE"/>
    <property type="match status" value="1"/>
</dbReference>
<dbReference type="SUPFAM" id="SSF48113">
    <property type="entry name" value="Heme-dependent peroxidases"/>
    <property type="match status" value="1"/>
</dbReference>
<evidence type="ECO:0000313" key="5">
    <source>
        <dbReference type="Proteomes" id="UP000762676"/>
    </source>
</evidence>
<dbReference type="Proteomes" id="UP000762676">
    <property type="component" value="Unassembled WGS sequence"/>
</dbReference>
<protein>
    <submittedName>
        <fullName evidence="4">Peroxidasin</fullName>
    </submittedName>
</protein>
<sequence length="120" mass="13687">MNAVTSFVDASVVYGNNEEMIQKLRDKNGHGIYFELENGRPKDNGLDDCLRRPGKNDVCYLAGDERVNEHPGLTAIHTLFMRKHNLWAHRIRQMVSSGVSGKDKLLESVGKISFWGLWER</sequence>
<evidence type="ECO:0000256" key="3">
    <source>
        <dbReference type="ARBA" id="ARBA00023180"/>
    </source>
</evidence>
<dbReference type="AlphaFoldDB" id="A0AAV4GBN6"/>
<evidence type="ECO:0000313" key="4">
    <source>
        <dbReference type="EMBL" id="GFR82948.1"/>
    </source>
</evidence>
<dbReference type="PRINTS" id="PR00457">
    <property type="entry name" value="ANPEROXIDASE"/>
</dbReference>
<comment type="caution">
    <text evidence="4">The sequence shown here is derived from an EMBL/GenBank/DDBJ whole genome shotgun (WGS) entry which is preliminary data.</text>
</comment>
<dbReference type="InterPro" id="IPR010255">
    <property type="entry name" value="Haem_peroxidase_sf"/>
</dbReference>
<accession>A0AAV4GBN6</accession>
<reference evidence="4 5" key="1">
    <citation type="journal article" date="2021" name="Elife">
        <title>Chloroplast acquisition without the gene transfer in kleptoplastic sea slugs, Plakobranchus ocellatus.</title>
        <authorList>
            <person name="Maeda T."/>
            <person name="Takahashi S."/>
            <person name="Yoshida T."/>
            <person name="Shimamura S."/>
            <person name="Takaki Y."/>
            <person name="Nagai Y."/>
            <person name="Toyoda A."/>
            <person name="Suzuki Y."/>
            <person name="Arimoto A."/>
            <person name="Ishii H."/>
            <person name="Satoh N."/>
            <person name="Nishiyama T."/>
            <person name="Hasebe M."/>
            <person name="Maruyama T."/>
            <person name="Minagawa J."/>
            <person name="Obokata J."/>
            <person name="Shigenobu S."/>
        </authorList>
    </citation>
    <scope>NUCLEOTIDE SEQUENCE [LARGE SCALE GENOMIC DNA]</scope>
</reference>
<evidence type="ECO:0000256" key="2">
    <source>
        <dbReference type="ARBA" id="ARBA00022525"/>
    </source>
</evidence>
<dbReference type="GO" id="GO:0020037">
    <property type="term" value="F:heme binding"/>
    <property type="evidence" value="ECO:0007669"/>
    <property type="project" value="InterPro"/>
</dbReference>
<dbReference type="PANTHER" id="PTHR11475:SF4">
    <property type="entry name" value="CHORION PEROXIDASE"/>
    <property type="match status" value="1"/>
</dbReference>